<protein>
    <submittedName>
        <fullName evidence="1">Uncharacterized protein</fullName>
    </submittedName>
</protein>
<accession>S0EH15</accession>
<dbReference type="HOGENOM" id="CLU_2085028_0_0_1"/>
<evidence type="ECO:0000313" key="1">
    <source>
        <dbReference type="EMBL" id="CCT73122.1"/>
    </source>
</evidence>
<sequence>MPSDAKTIPGRYDFQTLYNKLLASITGGKPKVLFVSRTSWFVYPHSVLNVEEKSLQDPGEGSPLYPKWFTKAPKNGEEVAYILLNTFDPDARIKNLRHRAYERNDEVREALSQKNTP</sequence>
<organism evidence="1 2">
    <name type="scientific">Gibberella fujikuroi (strain CBS 195.34 / IMI 58289 / NRRL A-6831)</name>
    <name type="common">Bakanae and foot rot disease fungus</name>
    <name type="synonym">Fusarium fujikuroi</name>
    <dbReference type="NCBI Taxonomy" id="1279085"/>
    <lineage>
        <taxon>Eukaryota</taxon>
        <taxon>Fungi</taxon>
        <taxon>Dikarya</taxon>
        <taxon>Ascomycota</taxon>
        <taxon>Pezizomycotina</taxon>
        <taxon>Sordariomycetes</taxon>
        <taxon>Hypocreomycetidae</taxon>
        <taxon>Hypocreales</taxon>
        <taxon>Nectriaceae</taxon>
        <taxon>Fusarium</taxon>
        <taxon>Fusarium fujikuroi species complex</taxon>
    </lineage>
</organism>
<dbReference type="RefSeq" id="XP_023435200.1">
    <property type="nucleotide sequence ID" value="XM_023581430.1"/>
</dbReference>
<evidence type="ECO:0000313" key="2">
    <source>
        <dbReference type="Proteomes" id="UP000016800"/>
    </source>
</evidence>
<keyword evidence="2" id="KW-1185">Reference proteome</keyword>
<name>S0EH15_GIBF5</name>
<dbReference type="EMBL" id="HF679030">
    <property type="protein sequence ID" value="CCT73122.1"/>
    <property type="molecule type" value="Genomic_DNA"/>
</dbReference>
<dbReference type="AlphaFoldDB" id="S0EH15"/>
<dbReference type="Proteomes" id="UP000016800">
    <property type="component" value="Chromosome VIII"/>
</dbReference>
<gene>
    <name evidence="1" type="ORF">FFUJ_13951</name>
</gene>
<reference evidence="2" key="1">
    <citation type="journal article" date="2013" name="PLoS Pathog.">
        <title>Deciphering the cryptic genome: genome-wide analyses of the rice pathogen Fusarium fujikuroi reveal complex regulation of secondary metabolism and novel metabolites.</title>
        <authorList>
            <person name="Wiemann P."/>
            <person name="Sieber C.M."/>
            <person name="von Bargen K.W."/>
            <person name="Studt L."/>
            <person name="Niehaus E.M."/>
            <person name="Espino J.J."/>
            <person name="Huss K."/>
            <person name="Michielse C.B."/>
            <person name="Albermann S."/>
            <person name="Wagner D."/>
            <person name="Bergner S.V."/>
            <person name="Connolly L.R."/>
            <person name="Fischer A."/>
            <person name="Reuter G."/>
            <person name="Kleigrewe K."/>
            <person name="Bald T."/>
            <person name="Wingfield B.D."/>
            <person name="Ophir R."/>
            <person name="Freeman S."/>
            <person name="Hippler M."/>
            <person name="Smith K.M."/>
            <person name="Brown D.W."/>
            <person name="Proctor R.H."/>
            <person name="Munsterkotter M."/>
            <person name="Freitag M."/>
            <person name="Humpf H.U."/>
            <person name="Guldener U."/>
            <person name="Tudzynski B."/>
        </authorList>
    </citation>
    <scope>NUCLEOTIDE SEQUENCE [LARGE SCALE GENOMIC DNA]</scope>
    <source>
        <strain evidence="2">CBS 195.34 / IMI 58289 / NRRL A-6831</strain>
    </source>
</reference>
<dbReference type="VEuPathDB" id="FungiDB:FFUJ_13951"/>
<proteinExistence type="predicted"/>
<dbReference type="GeneID" id="35407405"/>